<dbReference type="EMBL" id="CAJPDT010000143">
    <property type="protein sequence ID" value="CAF9941191.1"/>
    <property type="molecule type" value="Genomic_DNA"/>
</dbReference>
<gene>
    <name evidence="1" type="ORF">IMSHALPRED_002462</name>
</gene>
<name>A0A8H3PH64_9LECA</name>
<accession>A0A8H3PH64</accession>
<dbReference type="OrthoDB" id="5294278at2759"/>
<dbReference type="AlphaFoldDB" id="A0A8H3PH64"/>
<proteinExistence type="predicted"/>
<evidence type="ECO:0000313" key="1">
    <source>
        <dbReference type="EMBL" id="CAF9941191.1"/>
    </source>
</evidence>
<keyword evidence="2" id="KW-1185">Reference proteome</keyword>
<sequence>MSPRDDDYIGPPILPSIQAGKVSPPSNQASFILTGALAGATTVPIKSLWQRLIHRAPGSLPLFAWSPIYRSSVRFWAFDLARYRVERLPIPVALKGALSGAAGGLAEICARSLFRKKMPDVASLTKQSAKLFLCFGTYTFLSTTLSPEQLPPKPFWYCWLMGATAGGFGGGIIARAKGVTGSALWRVAIPKGALTVGTVIAVRT</sequence>
<protein>
    <submittedName>
        <fullName evidence="1">Uncharacterized protein</fullName>
    </submittedName>
</protein>
<dbReference type="Proteomes" id="UP000664534">
    <property type="component" value="Unassembled WGS sequence"/>
</dbReference>
<reference evidence="1" key="1">
    <citation type="submission" date="2021-03" db="EMBL/GenBank/DDBJ databases">
        <authorList>
            <person name="Tagirdzhanova G."/>
        </authorList>
    </citation>
    <scope>NUCLEOTIDE SEQUENCE</scope>
</reference>
<organism evidence="1 2">
    <name type="scientific">Imshaugia aleurites</name>
    <dbReference type="NCBI Taxonomy" id="172621"/>
    <lineage>
        <taxon>Eukaryota</taxon>
        <taxon>Fungi</taxon>
        <taxon>Dikarya</taxon>
        <taxon>Ascomycota</taxon>
        <taxon>Pezizomycotina</taxon>
        <taxon>Lecanoromycetes</taxon>
        <taxon>OSLEUM clade</taxon>
        <taxon>Lecanoromycetidae</taxon>
        <taxon>Lecanorales</taxon>
        <taxon>Lecanorineae</taxon>
        <taxon>Parmeliaceae</taxon>
        <taxon>Imshaugia</taxon>
    </lineage>
</organism>
<comment type="caution">
    <text evidence="1">The sequence shown here is derived from an EMBL/GenBank/DDBJ whole genome shotgun (WGS) entry which is preliminary data.</text>
</comment>
<evidence type="ECO:0000313" key="2">
    <source>
        <dbReference type="Proteomes" id="UP000664534"/>
    </source>
</evidence>